<evidence type="ECO:0000313" key="18">
    <source>
        <dbReference type="RefSeq" id="XP_012686938.2"/>
    </source>
</evidence>
<evidence type="ECO:0000256" key="11">
    <source>
        <dbReference type="ARBA" id="ARBA00023212"/>
    </source>
</evidence>
<evidence type="ECO:0000259" key="16">
    <source>
        <dbReference type="PROSITE" id="PS51203"/>
    </source>
</evidence>
<dbReference type="GO" id="GO:0005874">
    <property type="term" value="C:microtubule"/>
    <property type="evidence" value="ECO:0007669"/>
    <property type="project" value="UniProtKB-KW"/>
</dbReference>
<dbReference type="InterPro" id="IPR007052">
    <property type="entry name" value="CS_dom"/>
</dbReference>
<feature type="compositionally biased region" description="Basic and acidic residues" evidence="15">
    <location>
        <begin position="70"/>
        <end position="134"/>
    </location>
</feature>
<dbReference type="CTD" id="10726"/>
<keyword evidence="11" id="KW-0206">Cytoskeleton</keyword>
<evidence type="ECO:0000256" key="8">
    <source>
        <dbReference type="ARBA" id="ARBA00022701"/>
    </source>
</evidence>
<dbReference type="KEGG" id="char:105903702"/>
<dbReference type="InterPro" id="IPR025934">
    <property type="entry name" value="NudC_N_dom"/>
</dbReference>
<dbReference type="GeneID" id="105903702"/>
<evidence type="ECO:0000256" key="12">
    <source>
        <dbReference type="ARBA" id="ARBA00023306"/>
    </source>
</evidence>
<evidence type="ECO:0000256" key="1">
    <source>
        <dbReference type="ARBA" id="ARBA00004186"/>
    </source>
</evidence>
<keyword evidence="10" id="KW-0175">Coiled coil</keyword>
<evidence type="ECO:0000256" key="6">
    <source>
        <dbReference type="ARBA" id="ARBA00022553"/>
    </source>
</evidence>
<dbReference type="Pfam" id="PF16273">
    <property type="entry name" value="NuDC"/>
    <property type="match status" value="1"/>
</dbReference>
<evidence type="ECO:0000256" key="9">
    <source>
        <dbReference type="ARBA" id="ARBA00022776"/>
    </source>
</evidence>
<comment type="subcellular location">
    <subcellularLocation>
        <location evidence="1">Cytoplasm</location>
        <location evidence="1">Cytoskeleton</location>
        <location evidence="1">Spindle</location>
    </subcellularLocation>
    <subcellularLocation>
        <location evidence="2">Midbody</location>
    </subcellularLocation>
</comment>
<dbReference type="PROSITE" id="PS51203">
    <property type="entry name" value="CS"/>
    <property type="match status" value="1"/>
</dbReference>
<dbReference type="GO" id="GO:0005819">
    <property type="term" value="C:spindle"/>
    <property type="evidence" value="ECO:0007669"/>
    <property type="project" value="UniProtKB-SubCell"/>
</dbReference>
<dbReference type="Gene3D" id="2.60.40.790">
    <property type="match status" value="1"/>
</dbReference>
<evidence type="ECO:0000256" key="5">
    <source>
        <dbReference type="ARBA" id="ARBA00022490"/>
    </source>
</evidence>
<dbReference type="CDD" id="cd06492">
    <property type="entry name" value="p23_mNUDC_like"/>
    <property type="match status" value="1"/>
</dbReference>
<feature type="region of interest" description="Disordered" evidence="15">
    <location>
        <begin position="63"/>
        <end position="193"/>
    </location>
</feature>
<comment type="function">
    <text evidence="14">Plays a role in neurogenesis and neuronal migration. Necessary for correct formation of mitotic spindles and chromosome separation during mitosis. Necessary for cytokinesis and cell proliferation.</text>
</comment>
<evidence type="ECO:0000313" key="17">
    <source>
        <dbReference type="Proteomes" id="UP000515152"/>
    </source>
</evidence>
<dbReference type="SUPFAM" id="SSF49764">
    <property type="entry name" value="HSP20-like chaperones"/>
    <property type="match status" value="1"/>
</dbReference>
<dbReference type="GO" id="GO:0051082">
    <property type="term" value="F:unfolded protein binding"/>
    <property type="evidence" value="ECO:0007669"/>
    <property type="project" value="TreeGrafter"/>
</dbReference>
<dbReference type="FunFam" id="2.60.40.790:FF:000001">
    <property type="entry name" value="Nuclear migration protein nudC"/>
    <property type="match status" value="1"/>
</dbReference>
<evidence type="ECO:0000256" key="4">
    <source>
        <dbReference type="ARBA" id="ARBA00017641"/>
    </source>
</evidence>
<dbReference type="Pfam" id="PF14050">
    <property type="entry name" value="Nudc_N"/>
    <property type="match status" value="1"/>
</dbReference>
<dbReference type="GO" id="GO:0051656">
    <property type="term" value="P:establishment of organelle localization"/>
    <property type="evidence" value="ECO:0007669"/>
    <property type="project" value="UniProtKB-ARBA"/>
</dbReference>
<dbReference type="PANTHER" id="PTHR12356:SF3">
    <property type="entry name" value="NUCLEAR MIGRATION PROTEIN NUDC"/>
    <property type="match status" value="1"/>
</dbReference>
<keyword evidence="7" id="KW-0132">Cell division</keyword>
<protein>
    <recommendedName>
        <fullName evidence="4">Nuclear migration protein nudC</fullName>
    </recommendedName>
    <alternativeName>
        <fullName evidence="13">Nuclear distribution protein C homolog</fullName>
    </alternativeName>
</protein>
<evidence type="ECO:0000256" key="3">
    <source>
        <dbReference type="ARBA" id="ARBA00010513"/>
    </source>
</evidence>
<evidence type="ECO:0000256" key="7">
    <source>
        <dbReference type="ARBA" id="ARBA00022618"/>
    </source>
</evidence>
<dbReference type="Pfam" id="PF04969">
    <property type="entry name" value="CS"/>
    <property type="match status" value="1"/>
</dbReference>
<organism evidence="17 18">
    <name type="scientific">Clupea harengus</name>
    <name type="common">Atlantic herring</name>
    <dbReference type="NCBI Taxonomy" id="7950"/>
    <lineage>
        <taxon>Eukaryota</taxon>
        <taxon>Metazoa</taxon>
        <taxon>Chordata</taxon>
        <taxon>Craniata</taxon>
        <taxon>Vertebrata</taxon>
        <taxon>Euteleostomi</taxon>
        <taxon>Actinopterygii</taxon>
        <taxon>Neopterygii</taxon>
        <taxon>Teleostei</taxon>
        <taxon>Clupei</taxon>
        <taxon>Clupeiformes</taxon>
        <taxon>Clupeoidei</taxon>
        <taxon>Clupeidae</taxon>
        <taxon>Clupea</taxon>
    </lineage>
</organism>
<keyword evidence="8" id="KW-0493">Microtubule</keyword>
<dbReference type="GO" id="GO:0006457">
    <property type="term" value="P:protein folding"/>
    <property type="evidence" value="ECO:0007669"/>
    <property type="project" value="TreeGrafter"/>
</dbReference>
<dbReference type="GO" id="GO:0005737">
    <property type="term" value="C:cytoplasm"/>
    <property type="evidence" value="ECO:0007669"/>
    <property type="project" value="TreeGrafter"/>
</dbReference>
<evidence type="ECO:0000256" key="2">
    <source>
        <dbReference type="ARBA" id="ARBA00004214"/>
    </source>
</evidence>
<gene>
    <name evidence="18" type="primary">nudc</name>
</gene>
<feature type="domain" description="CS" evidence="16">
    <location>
        <begin position="188"/>
        <end position="279"/>
    </location>
</feature>
<dbReference type="GO" id="GO:0030496">
    <property type="term" value="C:midbody"/>
    <property type="evidence" value="ECO:0007669"/>
    <property type="project" value="UniProtKB-SubCell"/>
</dbReference>
<keyword evidence="6" id="KW-0597">Phosphoprotein</keyword>
<keyword evidence="17" id="KW-1185">Reference proteome</keyword>
<dbReference type="InterPro" id="IPR008978">
    <property type="entry name" value="HSP20-like_chaperone"/>
</dbReference>
<dbReference type="RefSeq" id="XP_012686938.2">
    <property type="nucleotide sequence ID" value="XM_012831484.3"/>
</dbReference>
<proteinExistence type="inferred from homology"/>
<dbReference type="PANTHER" id="PTHR12356">
    <property type="entry name" value="NUCLEAR MOVEMENT PROTEIN NUDC"/>
    <property type="match status" value="1"/>
</dbReference>
<dbReference type="InterPro" id="IPR032572">
    <property type="entry name" value="NuDC"/>
</dbReference>
<evidence type="ECO:0000256" key="15">
    <source>
        <dbReference type="SAM" id="MobiDB-lite"/>
    </source>
</evidence>
<accession>A0A6P3W1I7</accession>
<evidence type="ECO:0000256" key="10">
    <source>
        <dbReference type="ARBA" id="ARBA00023054"/>
    </source>
</evidence>
<feature type="compositionally biased region" description="Basic and acidic residues" evidence="15">
    <location>
        <begin position="141"/>
        <end position="167"/>
    </location>
</feature>
<dbReference type="GO" id="GO:0051301">
    <property type="term" value="P:cell division"/>
    <property type="evidence" value="ECO:0007669"/>
    <property type="project" value="UniProtKB-KW"/>
</dbReference>
<evidence type="ECO:0000256" key="13">
    <source>
        <dbReference type="ARBA" id="ARBA00030427"/>
    </source>
</evidence>
<evidence type="ECO:0000256" key="14">
    <source>
        <dbReference type="ARBA" id="ARBA00046142"/>
    </source>
</evidence>
<keyword evidence="9" id="KW-0498">Mitosis</keyword>
<dbReference type="OrthoDB" id="416217at2759"/>
<name>A0A6P3W1I7_CLUHA</name>
<dbReference type="InterPro" id="IPR037898">
    <property type="entry name" value="NudC_fam"/>
</dbReference>
<keyword evidence="5" id="KW-0963">Cytoplasm</keyword>
<dbReference type="Proteomes" id="UP000515152">
    <property type="component" value="Chromosome 19"/>
</dbReference>
<dbReference type="AlphaFoldDB" id="A0A6P3W1I7"/>
<sequence length="352" mass="40167">MGDEEEKYDGMLLVMAQQHEGGVQELVNTFFSFLRRKTDFFTGGEVGAPEKLVKESFAHHSQIALKAHKDKQAKQEKEKKEKAERAAKIAEEDSKNKQVASDEPRIKELTEEEAERLQDEIDQKKHAADKKEKQAPQPPPEKSEEKGDAVENGEKVEKVEKGEKGSDSEGEEDEKDKGKMKPNGGNGADLPNYRWTQSLSEVDIVVPFNVNFRMKGRDVVVDMQRRTLKVGLKGQAPVIDAELCNEIKVDESSWLIDDGKVVTIHLEKINKMEWWNKLVTTDPELNTKKICPENSKLSDLDGETRSMVEKMMYDQRQKSMGLPTSEEQKKQDILKKFMEQHPEMDFSKAKFS</sequence>
<keyword evidence="12" id="KW-0131">Cell cycle</keyword>
<reference evidence="18" key="1">
    <citation type="submission" date="2025-08" db="UniProtKB">
        <authorList>
            <consortium name="RefSeq"/>
        </authorList>
    </citation>
    <scope>IDENTIFICATION</scope>
</reference>
<comment type="similarity">
    <text evidence="3">Belongs to the nudC family.</text>
</comment>